<evidence type="ECO:0000313" key="1">
    <source>
        <dbReference type="EMBL" id="RBB36283.1"/>
    </source>
</evidence>
<comment type="caution">
    <text evidence="1">The sequence shown here is derived from an EMBL/GenBank/DDBJ whole genome shotgun (WGS) entry which is preliminary data.</text>
</comment>
<organism evidence="1 2">
    <name type="scientific">Burkholderia reimsis</name>
    <dbReference type="NCBI Taxonomy" id="2234132"/>
    <lineage>
        <taxon>Bacteria</taxon>
        <taxon>Pseudomonadati</taxon>
        <taxon>Pseudomonadota</taxon>
        <taxon>Betaproteobacteria</taxon>
        <taxon>Burkholderiales</taxon>
        <taxon>Burkholderiaceae</taxon>
        <taxon>Burkholderia</taxon>
    </lineage>
</organism>
<dbReference type="EMBL" id="QMFZ01000024">
    <property type="protein sequence ID" value="RBB36283.1"/>
    <property type="molecule type" value="Genomic_DNA"/>
</dbReference>
<keyword evidence="2" id="KW-1185">Reference proteome</keyword>
<dbReference type="RefSeq" id="WP_113046749.1">
    <property type="nucleotide sequence ID" value="NZ_QMFZ01000024.1"/>
</dbReference>
<name>A0A365QPQ0_9BURK</name>
<accession>A0A365QPQ0</accession>
<proteinExistence type="predicted"/>
<protein>
    <submittedName>
        <fullName evidence="1">Uncharacterized protein</fullName>
    </submittedName>
</protein>
<reference evidence="1 2" key="1">
    <citation type="submission" date="2018-06" db="EMBL/GenBank/DDBJ databases">
        <title>Draft genome sequence of Burkholderia reimsis strain BE51 isolated from a French agricultural soil.</title>
        <authorList>
            <person name="Esmaeel Q."/>
        </authorList>
    </citation>
    <scope>NUCLEOTIDE SEQUENCE [LARGE SCALE GENOMIC DNA]</scope>
    <source>
        <strain evidence="1 2">BE51</strain>
    </source>
</reference>
<sequence length="93" mass="10152">MGWEEKYGGIWTGVLMPGEHPVAETHLADRHLVTLIAQRPDGLYRAVVLGHHPDPQWRLPFWGEVSAPAIVGSIDDGEQYLAAALARNVESGA</sequence>
<evidence type="ECO:0000313" key="2">
    <source>
        <dbReference type="Proteomes" id="UP000252458"/>
    </source>
</evidence>
<dbReference type="Proteomes" id="UP000252458">
    <property type="component" value="Unassembled WGS sequence"/>
</dbReference>
<gene>
    <name evidence="1" type="ORF">DPV79_25415</name>
</gene>
<dbReference type="AlphaFoldDB" id="A0A365QPQ0"/>